<keyword evidence="3" id="KW-1185">Reference proteome</keyword>
<evidence type="ECO:0000313" key="2">
    <source>
        <dbReference type="EMBL" id="CAC5361604.1"/>
    </source>
</evidence>
<proteinExistence type="predicted"/>
<dbReference type="Proteomes" id="UP000507470">
    <property type="component" value="Unassembled WGS sequence"/>
</dbReference>
<feature type="coiled-coil region" evidence="1">
    <location>
        <begin position="4"/>
        <end position="31"/>
    </location>
</feature>
<evidence type="ECO:0000313" key="3">
    <source>
        <dbReference type="Proteomes" id="UP000507470"/>
    </source>
</evidence>
<sequence length="155" mass="17427">MSFIRNNQIALQEQESNINDLQTEIASLDVNKFHEYSLSYIINTLSEIKACSSTCDNFIKHPKSGFVSSIEFSIGNIIENSSINLTSEASLTTCSGTSICSTQTDFSDDSDTEWFDTEDTTQDDLIEKSSDEIIDKYPMKFQLTPDMTRILSAYL</sequence>
<reference evidence="2 3" key="1">
    <citation type="submission" date="2020-06" db="EMBL/GenBank/DDBJ databases">
        <authorList>
            <person name="Li R."/>
            <person name="Bekaert M."/>
        </authorList>
    </citation>
    <scope>NUCLEOTIDE SEQUENCE [LARGE SCALE GENOMIC DNA]</scope>
    <source>
        <strain evidence="3">wild</strain>
    </source>
</reference>
<dbReference type="EMBL" id="CACVKT020000630">
    <property type="protein sequence ID" value="CAC5361604.1"/>
    <property type="molecule type" value="Genomic_DNA"/>
</dbReference>
<organism evidence="2 3">
    <name type="scientific">Mytilus coruscus</name>
    <name type="common">Sea mussel</name>
    <dbReference type="NCBI Taxonomy" id="42192"/>
    <lineage>
        <taxon>Eukaryota</taxon>
        <taxon>Metazoa</taxon>
        <taxon>Spiralia</taxon>
        <taxon>Lophotrochozoa</taxon>
        <taxon>Mollusca</taxon>
        <taxon>Bivalvia</taxon>
        <taxon>Autobranchia</taxon>
        <taxon>Pteriomorphia</taxon>
        <taxon>Mytilida</taxon>
        <taxon>Mytiloidea</taxon>
        <taxon>Mytilidae</taxon>
        <taxon>Mytilinae</taxon>
        <taxon>Mytilus</taxon>
    </lineage>
</organism>
<gene>
    <name evidence="2" type="ORF">MCOR_3689</name>
</gene>
<name>A0A6J8A507_MYTCO</name>
<protein>
    <submittedName>
        <fullName evidence="2">Uncharacterized protein</fullName>
    </submittedName>
</protein>
<keyword evidence="1" id="KW-0175">Coiled coil</keyword>
<evidence type="ECO:0000256" key="1">
    <source>
        <dbReference type="SAM" id="Coils"/>
    </source>
</evidence>
<accession>A0A6J8A507</accession>
<dbReference type="AlphaFoldDB" id="A0A6J8A507"/>